<organism evidence="1 2">
    <name type="scientific">Dehalococcoides mccartyi</name>
    <dbReference type="NCBI Taxonomy" id="61435"/>
    <lineage>
        <taxon>Bacteria</taxon>
        <taxon>Bacillati</taxon>
        <taxon>Chloroflexota</taxon>
        <taxon>Dehalococcoidia</taxon>
        <taxon>Dehalococcoidales</taxon>
        <taxon>Dehalococcoidaceae</taxon>
        <taxon>Dehalococcoides</taxon>
    </lineage>
</organism>
<dbReference type="AlphaFoldDB" id="A0A142V8W8"/>
<dbReference type="EMBL" id="CP011127">
    <property type="protein sequence ID" value="AMU86099.1"/>
    <property type="molecule type" value="Genomic_DNA"/>
</dbReference>
<sequence length="310" mass="35517">MPKKKTPSIKEAREWLELYESGWSEAHLAQQKGRDIRTIHKYLAETQAERRFNQAELEVLKTALTKHQEQLLATLNKLYAAIALPEPDTRFYFRKDASKIEFNAGKVVDTQLQPLTSIVAKLGLENTLLFTLIEQHLEHDPAFSQLNAWYKARENYIRMCQSFCIELVEGIDRMGREVGIELCAELGGENDILIDFIYKNSFKFVLSNDSTILEKAIERLSIDKNRGEIIFKPGTTLLSCPGYEEVCFEGITKLLSIDNLKRFTNILVACKQLEIETQTLKHTIQTLILANFVQGECDVCRRLKGQRSGK</sequence>
<dbReference type="Proteomes" id="UP000076394">
    <property type="component" value="Chromosome"/>
</dbReference>
<reference evidence="1 2" key="1">
    <citation type="submission" date="2015-03" db="EMBL/GenBank/DDBJ databases">
        <title>Genomic characterization of Dehalococcoides mccartyi strain 11a5, an unusal plasmid-containing chloroethene dechlorinator.</title>
        <authorList>
            <person name="Zhao S."/>
            <person name="Ding C."/>
            <person name="He J."/>
        </authorList>
    </citation>
    <scope>NUCLEOTIDE SEQUENCE [LARGE SCALE GENOMIC DNA]</scope>
    <source>
        <strain evidence="1 2">11a5</strain>
    </source>
</reference>
<gene>
    <name evidence="1" type="ORF">Dm11a5_0269</name>
</gene>
<accession>A0A142V8W8</accession>
<dbReference type="RefSeq" id="WP_034376761.1">
    <property type="nucleotide sequence ID" value="NZ_CP011127.1"/>
</dbReference>
<dbReference type="OrthoDB" id="166402at2"/>
<evidence type="ECO:0000313" key="1">
    <source>
        <dbReference type="EMBL" id="AMU86099.1"/>
    </source>
</evidence>
<name>A0A142V8W8_9CHLR</name>
<proteinExistence type="predicted"/>
<evidence type="ECO:0000313" key="2">
    <source>
        <dbReference type="Proteomes" id="UP000076394"/>
    </source>
</evidence>
<protein>
    <submittedName>
        <fullName evidence="1">Uncharacterized protein</fullName>
    </submittedName>
</protein>
<dbReference type="PATRIC" id="fig|61435.8.peg.269"/>